<evidence type="ECO:0000313" key="11">
    <source>
        <dbReference type="Proteomes" id="UP000230971"/>
    </source>
</evidence>
<dbReference type="AlphaFoldDB" id="A0A2G5PIK2"/>
<evidence type="ECO:0000256" key="6">
    <source>
        <dbReference type="RuleBase" id="RU362125"/>
    </source>
</evidence>
<keyword evidence="4 6" id="KW-0274">FAD</keyword>
<dbReference type="Gene3D" id="2.40.110.10">
    <property type="entry name" value="Butyryl-CoA Dehydrogenase, subunit A, domain 2"/>
    <property type="match status" value="1"/>
</dbReference>
<dbReference type="Pfam" id="PF02771">
    <property type="entry name" value="Acyl-CoA_dh_N"/>
    <property type="match status" value="1"/>
</dbReference>
<dbReference type="SUPFAM" id="SSF56645">
    <property type="entry name" value="Acyl-CoA dehydrogenase NM domain-like"/>
    <property type="match status" value="1"/>
</dbReference>
<evidence type="ECO:0000256" key="3">
    <source>
        <dbReference type="ARBA" id="ARBA00022630"/>
    </source>
</evidence>
<dbReference type="Gene3D" id="1.20.140.10">
    <property type="entry name" value="Butyryl-CoA Dehydrogenase, subunit A, domain 3"/>
    <property type="match status" value="1"/>
</dbReference>
<dbReference type="Pfam" id="PF00441">
    <property type="entry name" value="Acyl-CoA_dh_1"/>
    <property type="match status" value="1"/>
</dbReference>
<dbReference type="EMBL" id="PDKV01000019">
    <property type="protein sequence ID" value="PIB78135.1"/>
    <property type="molecule type" value="Genomic_DNA"/>
</dbReference>
<keyword evidence="5 6" id="KW-0560">Oxidoreductase</keyword>
<reference evidence="10 11" key="1">
    <citation type="journal article" date="2017" name="Infect. Genet. Evol.">
        <title>The new phylogeny of the genus Mycobacterium: The old and the news.</title>
        <authorList>
            <person name="Tortoli E."/>
            <person name="Fedrizzi T."/>
            <person name="Meehan C.J."/>
            <person name="Trovato A."/>
            <person name="Grottola A."/>
            <person name="Giacobazzi E."/>
            <person name="Serpini G.F."/>
            <person name="Tagliazucchi S."/>
            <person name="Fabio A."/>
            <person name="Bettua C."/>
            <person name="Bertorelli R."/>
            <person name="Frascaro F."/>
            <person name="De Sanctis V."/>
            <person name="Pecorari M."/>
            <person name="Jousson O."/>
            <person name="Segata N."/>
            <person name="Cirillo D.M."/>
        </authorList>
    </citation>
    <scope>NUCLEOTIDE SEQUENCE [LARGE SCALE GENOMIC DNA]</scope>
    <source>
        <strain evidence="10 11">NCTC 12882</strain>
    </source>
</reference>
<dbReference type="OrthoDB" id="5167280at2"/>
<dbReference type="InterPro" id="IPR013786">
    <property type="entry name" value="AcylCoA_DH/ox_N"/>
</dbReference>
<dbReference type="Pfam" id="PF02770">
    <property type="entry name" value="Acyl-CoA_dh_M"/>
    <property type="match status" value="1"/>
</dbReference>
<accession>A0A2G5PIK2</accession>
<dbReference type="GO" id="GO:0005886">
    <property type="term" value="C:plasma membrane"/>
    <property type="evidence" value="ECO:0007669"/>
    <property type="project" value="TreeGrafter"/>
</dbReference>
<dbReference type="InterPro" id="IPR052161">
    <property type="entry name" value="Mycobact_Acyl-CoA_DH"/>
</dbReference>
<comment type="similarity">
    <text evidence="2 6">Belongs to the acyl-CoA dehydrogenase family.</text>
</comment>
<organism evidence="10 11">
    <name type="scientific">Mycobacterium celatum</name>
    <dbReference type="NCBI Taxonomy" id="28045"/>
    <lineage>
        <taxon>Bacteria</taxon>
        <taxon>Bacillati</taxon>
        <taxon>Actinomycetota</taxon>
        <taxon>Actinomycetes</taxon>
        <taxon>Mycobacteriales</taxon>
        <taxon>Mycobacteriaceae</taxon>
        <taxon>Mycobacterium</taxon>
    </lineage>
</organism>
<dbReference type="InterPro" id="IPR006091">
    <property type="entry name" value="Acyl-CoA_Oxase/DH_mid-dom"/>
</dbReference>
<evidence type="ECO:0000256" key="2">
    <source>
        <dbReference type="ARBA" id="ARBA00009347"/>
    </source>
</evidence>
<dbReference type="InterPro" id="IPR046373">
    <property type="entry name" value="Acyl-CoA_Oxase/DH_mid-dom_sf"/>
</dbReference>
<evidence type="ECO:0000259" key="7">
    <source>
        <dbReference type="Pfam" id="PF00441"/>
    </source>
</evidence>
<proteinExistence type="inferred from homology"/>
<evidence type="ECO:0000256" key="4">
    <source>
        <dbReference type="ARBA" id="ARBA00022827"/>
    </source>
</evidence>
<dbReference type="Gene3D" id="1.10.540.10">
    <property type="entry name" value="Acyl-CoA dehydrogenase/oxidase, N-terminal domain"/>
    <property type="match status" value="1"/>
</dbReference>
<evidence type="ECO:0000256" key="5">
    <source>
        <dbReference type="ARBA" id="ARBA00023002"/>
    </source>
</evidence>
<dbReference type="PANTHER" id="PTHR43292:SF4">
    <property type="entry name" value="ACYL-COA DEHYDROGENASE FADE34"/>
    <property type="match status" value="1"/>
</dbReference>
<comment type="caution">
    <text evidence="10">The sequence shown here is derived from an EMBL/GenBank/DDBJ whole genome shotgun (WGS) entry which is preliminary data.</text>
</comment>
<evidence type="ECO:0000256" key="1">
    <source>
        <dbReference type="ARBA" id="ARBA00001974"/>
    </source>
</evidence>
<dbReference type="GO" id="GO:0050660">
    <property type="term" value="F:flavin adenine dinucleotide binding"/>
    <property type="evidence" value="ECO:0007669"/>
    <property type="project" value="InterPro"/>
</dbReference>
<evidence type="ECO:0000313" key="10">
    <source>
        <dbReference type="EMBL" id="PIB78135.1"/>
    </source>
</evidence>
<dbReference type="InterPro" id="IPR036250">
    <property type="entry name" value="AcylCo_DH-like_C"/>
</dbReference>
<dbReference type="SUPFAM" id="SSF47203">
    <property type="entry name" value="Acyl-CoA dehydrogenase C-terminal domain-like"/>
    <property type="match status" value="1"/>
</dbReference>
<gene>
    <name evidence="10" type="ORF">CQY23_15460</name>
</gene>
<dbReference type="PANTHER" id="PTHR43292">
    <property type="entry name" value="ACYL-COA DEHYDROGENASE"/>
    <property type="match status" value="1"/>
</dbReference>
<keyword evidence="3 6" id="KW-0285">Flavoprotein</keyword>
<sequence>MAASGSPGSIRRICICAGPAATPSCWAVRPGTASATCSRSERVVIDEEVRREVREWLAANWSPGIDRAEWAHTVVDAGWAVPSWEPEWYGRGLTDTGSRIVAEEFAAVGAPGAGHDRANLFACTLHDCGTDEQKRRLIPPSIRGETKWCLLYSEPGAGSDLAGLRTRADRDGDDWVINGQKVWTSFATTADYGMLVARTDWDVPKHKGISFFMFPMRQPGVEIRPIHQITGESEFNEVFIENARVPADNMVGEPGAGWSVLQVALGYERRFMGDLARTSKNAKRPKPEKGGGLVQLARDFGRLGDAHVRQQIARVDALVAVNRWNRERSKTAVDRDESATLAALGKIAMSRILHETARVETEIIGAEAMLAGPDNPVGDAVTFRTLNAYFTSIGGGTDQIQRNIIGERILGLPKEPEPYRNTPFRDLPH</sequence>
<feature type="domain" description="Acyl-CoA oxidase/dehydrogenase middle" evidence="8">
    <location>
        <begin position="149"/>
        <end position="241"/>
    </location>
</feature>
<comment type="cofactor">
    <cofactor evidence="1 6">
        <name>FAD</name>
        <dbReference type="ChEBI" id="CHEBI:57692"/>
    </cofactor>
</comment>
<dbReference type="GO" id="GO:0016627">
    <property type="term" value="F:oxidoreductase activity, acting on the CH-CH group of donors"/>
    <property type="evidence" value="ECO:0007669"/>
    <property type="project" value="InterPro"/>
</dbReference>
<feature type="domain" description="Acyl-CoA dehydrogenase/oxidase C-terminal" evidence="7">
    <location>
        <begin position="299"/>
        <end position="410"/>
    </location>
</feature>
<name>A0A2G5PIK2_MYCCE</name>
<evidence type="ECO:0000259" key="8">
    <source>
        <dbReference type="Pfam" id="PF02770"/>
    </source>
</evidence>
<evidence type="ECO:0000259" key="9">
    <source>
        <dbReference type="Pfam" id="PF02771"/>
    </source>
</evidence>
<dbReference type="Proteomes" id="UP000230971">
    <property type="component" value="Unassembled WGS sequence"/>
</dbReference>
<protein>
    <submittedName>
        <fullName evidence="10">Acyl-CoA dehydrogenase</fullName>
    </submittedName>
</protein>
<dbReference type="FunFam" id="2.40.110.10:FF:000011">
    <property type="entry name" value="Acyl-CoA dehydrogenase FadE34"/>
    <property type="match status" value="1"/>
</dbReference>
<dbReference type="InterPro" id="IPR009100">
    <property type="entry name" value="AcylCoA_DH/oxidase_NM_dom_sf"/>
</dbReference>
<dbReference type="InterPro" id="IPR037069">
    <property type="entry name" value="AcylCoA_DH/ox_N_sf"/>
</dbReference>
<dbReference type="InterPro" id="IPR009075">
    <property type="entry name" value="AcylCo_DH/oxidase_C"/>
</dbReference>
<feature type="domain" description="Acyl-CoA dehydrogenase/oxidase N-terminal" evidence="9">
    <location>
        <begin position="44"/>
        <end position="145"/>
    </location>
</feature>